<keyword evidence="9" id="KW-1185">Reference proteome</keyword>
<dbReference type="RefSeq" id="WP_380104522.1">
    <property type="nucleotide sequence ID" value="NZ_JBHSIH010000001.1"/>
</dbReference>
<dbReference type="InterPro" id="IPR021647">
    <property type="entry name" value="CusF_Ec"/>
</dbReference>
<evidence type="ECO:0000259" key="4">
    <source>
        <dbReference type="Pfam" id="PF25869"/>
    </source>
</evidence>
<feature type="domain" description="Multidrug resistance protein MdtA-like C-terminal permuted SH3" evidence="7">
    <location>
        <begin position="331"/>
        <end position="387"/>
    </location>
</feature>
<dbReference type="Pfam" id="PF25954">
    <property type="entry name" value="Beta-barrel_RND_2"/>
    <property type="match status" value="1"/>
</dbReference>
<evidence type="ECO:0000259" key="7">
    <source>
        <dbReference type="Pfam" id="PF25967"/>
    </source>
</evidence>
<dbReference type="SUPFAM" id="SSF111369">
    <property type="entry name" value="HlyD-like secretion proteins"/>
    <property type="match status" value="1"/>
</dbReference>
<name>A0ABW5EJI7_9BURK</name>
<dbReference type="InterPro" id="IPR042230">
    <property type="entry name" value="CusF_sf"/>
</dbReference>
<comment type="similarity">
    <text evidence="1">Belongs to the membrane fusion protein (MFP) (TC 8.A.1) family.</text>
</comment>
<gene>
    <name evidence="8" type="ORF">ACFSPV_03865</name>
</gene>
<dbReference type="InterPro" id="IPR058792">
    <property type="entry name" value="Beta-barrel_RND_2"/>
</dbReference>
<dbReference type="Gene3D" id="6.10.140.730">
    <property type="match status" value="1"/>
</dbReference>
<feature type="domain" description="Heavy metal binding" evidence="3">
    <location>
        <begin position="51"/>
        <end position="78"/>
    </location>
</feature>
<organism evidence="8 9">
    <name type="scientific">Delftia deserti</name>
    <dbReference type="NCBI Taxonomy" id="1651218"/>
    <lineage>
        <taxon>Bacteria</taxon>
        <taxon>Pseudomonadati</taxon>
        <taxon>Pseudomonadota</taxon>
        <taxon>Betaproteobacteria</taxon>
        <taxon>Burkholderiales</taxon>
        <taxon>Comamonadaceae</taxon>
        <taxon>Delftia</taxon>
    </lineage>
</organism>
<comment type="caution">
    <text evidence="8">The sequence shown here is derived from an EMBL/GenBank/DDBJ whole genome shotgun (WGS) entry which is preliminary data.</text>
</comment>
<evidence type="ECO:0000256" key="2">
    <source>
        <dbReference type="ARBA" id="ARBA00022448"/>
    </source>
</evidence>
<accession>A0ABW5EJI7</accession>
<dbReference type="Pfam" id="PF25919">
    <property type="entry name" value="BSH_CusB"/>
    <property type="match status" value="1"/>
</dbReference>
<dbReference type="PANTHER" id="PTHR30097:SF15">
    <property type="entry name" value="CATION EFFLUX SYSTEM PROTEIN CUSB"/>
    <property type="match status" value="1"/>
</dbReference>
<dbReference type="Gene3D" id="2.40.420.20">
    <property type="match status" value="1"/>
</dbReference>
<dbReference type="Pfam" id="PF19335">
    <property type="entry name" value="HMBD"/>
    <property type="match status" value="1"/>
</dbReference>
<dbReference type="Pfam" id="PF25869">
    <property type="entry name" value="3HB_CusB"/>
    <property type="match status" value="1"/>
</dbReference>
<dbReference type="Gene3D" id="2.40.50.320">
    <property type="entry name" value="Copper binding periplasmic protein CusF"/>
    <property type="match status" value="1"/>
</dbReference>
<dbReference type="NCBIfam" id="TIGR01730">
    <property type="entry name" value="RND_mfp"/>
    <property type="match status" value="1"/>
</dbReference>
<dbReference type="Proteomes" id="UP001597287">
    <property type="component" value="Unassembled WGS sequence"/>
</dbReference>
<evidence type="ECO:0000259" key="3">
    <source>
        <dbReference type="Pfam" id="PF19335"/>
    </source>
</evidence>
<dbReference type="EMBL" id="JBHUIG010000003">
    <property type="protein sequence ID" value="MFD2317827.1"/>
    <property type="molecule type" value="Genomic_DNA"/>
</dbReference>
<evidence type="ECO:0000259" key="5">
    <source>
        <dbReference type="Pfam" id="PF25919"/>
    </source>
</evidence>
<evidence type="ECO:0000256" key="1">
    <source>
        <dbReference type="ARBA" id="ARBA00009477"/>
    </source>
</evidence>
<feature type="domain" description="CusB-like beta-barrel" evidence="6">
    <location>
        <begin position="250"/>
        <end position="326"/>
    </location>
</feature>
<dbReference type="Pfam" id="PF25967">
    <property type="entry name" value="RND-MFP_C"/>
    <property type="match status" value="1"/>
</dbReference>
<sequence>MNISRKILLGLTVLAAGIAIGLGIAQRFPGGAGKAGSAAESSPQTDRKVLYWYDPMVPTQKFDQPGKSPYMDMELVPKYADEDAQDNAGVRVSARTVQALGLRTAEAVQRLIGADLDVVGTVLLNDRDVSIVQARAAGFVERVYARAAGDVIAAGAPLADLLLPEWVAAQREFLAVRSLGDSSLTTASRQRLLLLGMPQALVNQVERTGEPRGVYTVTAPQGGLVAELMVRQGMTVTAGASLARVNGLATVWIEAAVPEAQSGPLQAGQEAQVRLAAFPGEVLKARIVSILPEANRDTRTVRVRLEMGNPGQRLKAGMSGQISLQGREQSALLVPSEAIIRTGRRALAYVVDGPGKFHPVEVRLGAEIGDQLVVQSGLEPGQQVVASAQFLIDSEASLRGAVPAGSIADANPAGTARPAASVPSAPAGQTFTVNGVVQKVSSDEVTLAHDAVPGLKWPAMTMGFKLANPQLSAGLAPQQRVRFTFSQQGDDYVITRIERSAP</sequence>
<dbReference type="InterPro" id="IPR058791">
    <property type="entry name" value="3HB_CusB"/>
</dbReference>
<feature type="domain" description="CusB-like barrel-sandwich hybrid" evidence="5">
    <location>
        <begin position="129"/>
        <end position="246"/>
    </location>
</feature>
<reference evidence="9" key="1">
    <citation type="journal article" date="2019" name="Int. J. Syst. Evol. Microbiol.">
        <title>The Global Catalogue of Microorganisms (GCM) 10K type strain sequencing project: providing services to taxonomists for standard genome sequencing and annotation.</title>
        <authorList>
            <consortium name="The Broad Institute Genomics Platform"/>
            <consortium name="The Broad Institute Genome Sequencing Center for Infectious Disease"/>
            <person name="Wu L."/>
            <person name="Ma J."/>
        </authorList>
    </citation>
    <scope>NUCLEOTIDE SEQUENCE [LARGE SCALE GENOMIC DNA]</scope>
    <source>
        <strain evidence="9">CCUG 62793</strain>
    </source>
</reference>
<dbReference type="InterPro" id="IPR051909">
    <property type="entry name" value="MFP_Cation_Efflux"/>
</dbReference>
<dbReference type="InterPro" id="IPR058790">
    <property type="entry name" value="BSH_CusB"/>
</dbReference>
<dbReference type="PANTHER" id="PTHR30097">
    <property type="entry name" value="CATION EFFLUX SYSTEM PROTEIN CUSB"/>
    <property type="match status" value="1"/>
</dbReference>
<dbReference type="Gene3D" id="2.40.30.170">
    <property type="match status" value="1"/>
</dbReference>
<proteinExistence type="inferred from homology"/>
<evidence type="ECO:0000259" key="6">
    <source>
        <dbReference type="Pfam" id="PF25954"/>
    </source>
</evidence>
<dbReference type="Gene3D" id="2.40.50.100">
    <property type="match status" value="1"/>
</dbReference>
<protein>
    <submittedName>
        <fullName evidence="8">Efflux RND transporter periplasmic adaptor subunit</fullName>
    </submittedName>
</protein>
<evidence type="ECO:0000313" key="8">
    <source>
        <dbReference type="EMBL" id="MFD2317827.1"/>
    </source>
</evidence>
<evidence type="ECO:0000313" key="9">
    <source>
        <dbReference type="Proteomes" id="UP001597287"/>
    </source>
</evidence>
<dbReference type="InterPro" id="IPR058627">
    <property type="entry name" value="MdtA-like_C"/>
</dbReference>
<feature type="domain" description="CusB-like three alpha-helical bundle" evidence="4">
    <location>
        <begin position="165"/>
        <end position="212"/>
    </location>
</feature>
<keyword evidence="2" id="KW-0813">Transport</keyword>
<dbReference type="Pfam" id="PF11604">
    <property type="entry name" value="CusF_Ec"/>
    <property type="match status" value="1"/>
</dbReference>
<dbReference type="InterPro" id="IPR045800">
    <property type="entry name" value="HMBD"/>
</dbReference>
<dbReference type="InterPro" id="IPR006143">
    <property type="entry name" value="RND_pump_MFP"/>
</dbReference>